<dbReference type="GO" id="GO:0061863">
    <property type="term" value="F:microtubule plus end polymerase"/>
    <property type="evidence" value="ECO:0007669"/>
    <property type="project" value="InterPro"/>
</dbReference>
<dbReference type="InterPro" id="IPR034085">
    <property type="entry name" value="TOG"/>
</dbReference>
<keyword evidence="3" id="KW-0677">Repeat</keyword>
<protein>
    <recommendedName>
        <fullName evidence="7">TOG domain-containing protein</fullName>
    </recommendedName>
</protein>
<keyword evidence="4" id="KW-0206">Cytoskeleton</keyword>
<feature type="repeat" description="HEAT" evidence="6">
    <location>
        <begin position="178"/>
        <end position="216"/>
    </location>
</feature>
<feature type="domain" description="TOG" evidence="7">
    <location>
        <begin position="5"/>
        <end position="243"/>
    </location>
</feature>
<dbReference type="InterPro" id="IPR045110">
    <property type="entry name" value="XMAP215"/>
</dbReference>
<evidence type="ECO:0000256" key="4">
    <source>
        <dbReference type="ARBA" id="ARBA00023212"/>
    </source>
</evidence>
<dbReference type="InterPro" id="IPR021133">
    <property type="entry name" value="HEAT_type_2"/>
</dbReference>
<dbReference type="EMBL" id="UYRX01001520">
    <property type="protein sequence ID" value="VDM91501.1"/>
    <property type="molecule type" value="Genomic_DNA"/>
</dbReference>
<dbReference type="InterPro" id="IPR048491">
    <property type="entry name" value="XMAP215_CLASP_TOG"/>
</dbReference>
<name>A0A3P7M530_LITSI</name>
<evidence type="ECO:0000256" key="6">
    <source>
        <dbReference type="PROSITE-ProRule" id="PRU00103"/>
    </source>
</evidence>
<dbReference type="PROSITE" id="PS50077">
    <property type="entry name" value="HEAT_REPEAT"/>
    <property type="match status" value="1"/>
</dbReference>
<evidence type="ECO:0000256" key="3">
    <source>
        <dbReference type="ARBA" id="ARBA00022737"/>
    </source>
</evidence>
<keyword evidence="2" id="KW-0963">Cytoplasm</keyword>
<evidence type="ECO:0000256" key="2">
    <source>
        <dbReference type="ARBA" id="ARBA00022490"/>
    </source>
</evidence>
<dbReference type="SMART" id="SM01349">
    <property type="entry name" value="TOG"/>
    <property type="match status" value="1"/>
</dbReference>
<accession>A0A3P7M530</accession>
<evidence type="ECO:0000313" key="10">
    <source>
        <dbReference type="Proteomes" id="UP000277928"/>
    </source>
</evidence>
<proteinExistence type="inferred from homology"/>
<dbReference type="FunFam" id="1.25.10.10:FF:000019">
    <property type="entry name" value="Cytoskeleton-associated protein 5"/>
    <property type="match status" value="1"/>
</dbReference>
<comment type="subcellular location">
    <subcellularLocation>
        <location evidence="1">Cytoplasm</location>
        <location evidence="1">Cytoskeleton</location>
    </subcellularLocation>
</comment>
<gene>
    <name evidence="8" type="ORF">NLS_LOCUS9342</name>
    <name evidence="9" type="ORF">NLS_LOCUS9343</name>
</gene>
<dbReference type="GO" id="GO:0007051">
    <property type="term" value="P:spindle organization"/>
    <property type="evidence" value="ECO:0007669"/>
    <property type="project" value="InterPro"/>
</dbReference>
<dbReference type="Pfam" id="PF21041">
    <property type="entry name" value="XMAP215_CLASP_TOG"/>
    <property type="match status" value="1"/>
</dbReference>
<dbReference type="EMBL" id="UYRX01001520">
    <property type="protein sequence ID" value="VDM91502.1"/>
    <property type="molecule type" value="Genomic_DNA"/>
</dbReference>
<dbReference type="AlphaFoldDB" id="A0A3P7M530"/>
<dbReference type="GO" id="GO:0005856">
    <property type="term" value="C:cytoskeleton"/>
    <property type="evidence" value="ECO:0007669"/>
    <property type="project" value="UniProtKB-SubCell"/>
</dbReference>
<dbReference type="PANTHER" id="PTHR12609">
    <property type="entry name" value="MICROTUBULE ASSOCIATED PROTEIN XMAP215"/>
    <property type="match status" value="1"/>
</dbReference>
<reference evidence="8 10" key="1">
    <citation type="submission" date="2018-08" db="EMBL/GenBank/DDBJ databases">
        <authorList>
            <person name="Laetsch R D."/>
            <person name="Stevens L."/>
            <person name="Kumar S."/>
            <person name="Blaxter L. M."/>
        </authorList>
    </citation>
    <scope>NUCLEOTIDE SEQUENCE [LARGE SCALE GENOMIC DNA]</scope>
</reference>
<dbReference type="SUPFAM" id="SSF48371">
    <property type="entry name" value="ARM repeat"/>
    <property type="match status" value="1"/>
</dbReference>
<dbReference type="GO" id="GO:0046785">
    <property type="term" value="P:microtubule polymerization"/>
    <property type="evidence" value="ECO:0007669"/>
    <property type="project" value="InterPro"/>
</dbReference>
<dbReference type="OrthoDB" id="205662at2759"/>
<dbReference type="InterPro" id="IPR016024">
    <property type="entry name" value="ARM-type_fold"/>
</dbReference>
<dbReference type="InterPro" id="IPR011989">
    <property type="entry name" value="ARM-like"/>
</dbReference>
<organism evidence="8 10">
    <name type="scientific">Litomosoides sigmodontis</name>
    <name type="common">Filarial nematode worm</name>
    <dbReference type="NCBI Taxonomy" id="42156"/>
    <lineage>
        <taxon>Eukaryota</taxon>
        <taxon>Metazoa</taxon>
        <taxon>Ecdysozoa</taxon>
        <taxon>Nematoda</taxon>
        <taxon>Chromadorea</taxon>
        <taxon>Rhabditida</taxon>
        <taxon>Spirurina</taxon>
        <taxon>Spiruromorpha</taxon>
        <taxon>Filarioidea</taxon>
        <taxon>Onchocercidae</taxon>
        <taxon>Litomosoides</taxon>
    </lineage>
</organism>
<comment type="similarity">
    <text evidence="5">Belongs to the TOG/XMAP215 family.</text>
</comment>
<evidence type="ECO:0000259" key="7">
    <source>
        <dbReference type="SMART" id="SM01349"/>
    </source>
</evidence>
<dbReference type="Proteomes" id="UP000277928">
    <property type="component" value="Unassembled WGS sequence"/>
</dbReference>
<evidence type="ECO:0000313" key="8">
    <source>
        <dbReference type="EMBL" id="VDM91501.1"/>
    </source>
</evidence>
<dbReference type="STRING" id="42156.A0A3P7M530"/>
<keyword evidence="10" id="KW-1185">Reference proteome</keyword>
<dbReference type="GO" id="GO:0030951">
    <property type="term" value="P:establishment or maintenance of microtubule cytoskeleton polarity"/>
    <property type="evidence" value="ECO:0007669"/>
    <property type="project" value="InterPro"/>
</dbReference>
<evidence type="ECO:0000256" key="5">
    <source>
        <dbReference type="ARBA" id="ARBA00025722"/>
    </source>
</evidence>
<dbReference type="GO" id="GO:0051010">
    <property type="term" value="F:microtubule plus-end binding"/>
    <property type="evidence" value="ECO:0007669"/>
    <property type="project" value="InterPro"/>
</dbReference>
<sequence>MDDWSMLSEVDVLAKLPEQFNEWLESKKWTERRDALQALINEIAKTPRLDSKADYFSIAQTLRNVLAKDANINVCALAAKCITGLANGLRTKFAQFATLYIPVIFERFKEKKPTLRDPLIECIDAIATTVNLDMLVDDLSSCFNKPNPQIKLQACNFIYRVMKNHNQASAPKKTIKAVTPILVKFTADPDAEVREAACISLGSVMRVTGDKVMNTFLGNLQEDKIKMKKICDSRDQATVEYNEETKRKQELEPCGSVVLPNTDTTAVGHTVAGTKNCCF</sequence>
<evidence type="ECO:0000313" key="9">
    <source>
        <dbReference type="EMBL" id="VDM91502.1"/>
    </source>
</evidence>
<evidence type="ECO:0000256" key="1">
    <source>
        <dbReference type="ARBA" id="ARBA00004245"/>
    </source>
</evidence>
<dbReference type="Gene3D" id="1.25.10.10">
    <property type="entry name" value="Leucine-rich Repeat Variant"/>
    <property type="match status" value="1"/>
</dbReference>
<dbReference type="OMA" id="NIESTKW"/>